<evidence type="ECO:0000259" key="9">
    <source>
        <dbReference type="PROSITE" id="PS50109"/>
    </source>
</evidence>
<gene>
    <name evidence="11" type="ORF">I5731_08580</name>
</gene>
<dbReference type="SMART" id="SM00304">
    <property type="entry name" value="HAMP"/>
    <property type="match status" value="1"/>
</dbReference>
<dbReference type="Gene3D" id="1.20.5.1930">
    <property type="match status" value="1"/>
</dbReference>
<evidence type="ECO:0000313" key="12">
    <source>
        <dbReference type="Proteomes" id="UP000631694"/>
    </source>
</evidence>
<keyword evidence="8" id="KW-0812">Transmembrane</keyword>
<evidence type="ECO:0000313" key="11">
    <source>
        <dbReference type="EMBL" id="MBH0237874.1"/>
    </source>
</evidence>
<evidence type="ECO:0000256" key="5">
    <source>
        <dbReference type="ARBA" id="ARBA00022679"/>
    </source>
</evidence>
<dbReference type="InterPro" id="IPR003660">
    <property type="entry name" value="HAMP_dom"/>
</dbReference>
<evidence type="ECO:0000256" key="6">
    <source>
        <dbReference type="ARBA" id="ARBA00022777"/>
    </source>
</evidence>
<keyword evidence="6" id="KW-0418">Kinase</keyword>
<accession>A0A931I1U4</accession>
<dbReference type="PROSITE" id="PS50109">
    <property type="entry name" value="HIS_KIN"/>
    <property type="match status" value="1"/>
</dbReference>
<dbReference type="RefSeq" id="WP_197310939.1">
    <property type="nucleotide sequence ID" value="NZ_JADZLT010000049.1"/>
</dbReference>
<feature type="transmembrane region" description="Helical" evidence="8">
    <location>
        <begin position="179"/>
        <end position="199"/>
    </location>
</feature>
<feature type="domain" description="HAMP" evidence="10">
    <location>
        <begin position="200"/>
        <end position="252"/>
    </location>
</feature>
<dbReference type="InterPro" id="IPR011712">
    <property type="entry name" value="Sig_transdc_His_kin_sub3_dim/P"/>
</dbReference>
<dbReference type="GO" id="GO:0000155">
    <property type="term" value="F:phosphorelay sensor kinase activity"/>
    <property type="evidence" value="ECO:0007669"/>
    <property type="project" value="InterPro"/>
</dbReference>
<name>A0A931I1U4_9HYPH</name>
<feature type="transmembrane region" description="Helical" evidence="8">
    <location>
        <begin position="30"/>
        <end position="51"/>
    </location>
</feature>
<feature type="domain" description="Histidine kinase" evidence="9">
    <location>
        <begin position="271"/>
        <end position="476"/>
    </location>
</feature>
<comment type="subcellular location">
    <subcellularLocation>
        <location evidence="2">Membrane</location>
    </subcellularLocation>
</comment>
<evidence type="ECO:0000259" key="10">
    <source>
        <dbReference type="PROSITE" id="PS50885"/>
    </source>
</evidence>
<dbReference type="Pfam" id="PF07730">
    <property type="entry name" value="HisKA_3"/>
    <property type="match status" value="1"/>
</dbReference>
<proteinExistence type="predicted"/>
<evidence type="ECO:0000256" key="3">
    <source>
        <dbReference type="ARBA" id="ARBA00012438"/>
    </source>
</evidence>
<keyword evidence="8" id="KW-0472">Membrane</keyword>
<evidence type="ECO:0000256" key="4">
    <source>
        <dbReference type="ARBA" id="ARBA00022553"/>
    </source>
</evidence>
<evidence type="ECO:0000256" key="2">
    <source>
        <dbReference type="ARBA" id="ARBA00004370"/>
    </source>
</evidence>
<dbReference type="InterPro" id="IPR036890">
    <property type="entry name" value="HATPase_C_sf"/>
</dbReference>
<dbReference type="AlphaFoldDB" id="A0A931I1U4"/>
<evidence type="ECO:0000256" key="1">
    <source>
        <dbReference type="ARBA" id="ARBA00000085"/>
    </source>
</evidence>
<dbReference type="Gene3D" id="3.30.565.10">
    <property type="entry name" value="Histidine kinase-like ATPase, C-terminal domain"/>
    <property type="match status" value="1"/>
</dbReference>
<dbReference type="EC" id="2.7.13.3" evidence="3"/>
<keyword evidence="4" id="KW-0597">Phosphoprotein</keyword>
<keyword evidence="8" id="KW-1133">Transmembrane helix</keyword>
<dbReference type="SUPFAM" id="SSF55874">
    <property type="entry name" value="ATPase domain of HSP90 chaperone/DNA topoisomerase II/histidine kinase"/>
    <property type="match status" value="1"/>
</dbReference>
<protein>
    <recommendedName>
        <fullName evidence="3">histidine kinase</fullName>
        <ecNumber evidence="3">2.7.13.3</ecNumber>
    </recommendedName>
</protein>
<keyword evidence="5" id="KW-0808">Transferase</keyword>
<dbReference type="PANTHER" id="PTHR24421">
    <property type="entry name" value="NITRATE/NITRITE SENSOR PROTEIN NARX-RELATED"/>
    <property type="match status" value="1"/>
</dbReference>
<dbReference type="InterPro" id="IPR005467">
    <property type="entry name" value="His_kinase_dom"/>
</dbReference>
<dbReference type="GO" id="GO:0046983">
    <property type="term" value="F:protein dimerization activity"/>
    <property type="evidence" value="ECO:0007669"/>
    <property type="project" value="InterPro"/>
</dbReference>
<dbReference type="PANTHER" id="PTHR24421:SF58">
    <property type="entry name" value="SIGNAL TRANSDUCTION HISTIDINE-PROTEIN KINASE_PHOSPHATASE UHPB"/>
    <property type="match status" value="1"/>
</dbReference>
<dbReference type="CDD" id="cd16917">
    <property type="entry name" value="HATPase_UhpB-NarQ-NarX-like"/>
    <property type="match status" value="1"/>
</dbReference>
<organism evidence="11 12">
    <name type="scientific">Methylobrevis albus</name>
    <dbReference type="NCBI Taxonomy" id="2793297"/>
    <lineage>
        <taxon>Bacteria</taxon>
        <taxon>Pseudomonadati</taxon>
        <taxon>Pseudomonadota</taxon>
        <taxon>Alphaproteobacteria</taxon>
        <taxon>Hyphomicrobiales</taxon>
        <taxon>Pleomorphomonadaceae</taxon>
        <taxon>Methylobrevis</taxon>
    </lineage>
</organism>
<reference evidence="11" key="1">
    <citation type="submission" date="2020-12" db="EMBL/GenBank/DDBJ databases">
        <title>Methylobrevis albus sp. nov., isolated from fresh water lack sediment.</title>
        <authorList>
            <person name="Zou Q."/>
        </authorList>
    </citation>
    <scope>NUCLEOTIDE SEQUENCE</scope>
    <source>
        <strain evidence="11">L22</strain>
    </source>
</reference>
<dbReference type="EMBL" id="JADZLT010000049">
    <property type="protein sequence ID" value="MBH0237874.1"/>
    <property type="molecule type" value="Genomic_DNA"/>
</dbReference>
<dbReference type="GO" id="GO:0016020">
    <property type="term" value="C:membrane"/>
    <property type="evidence" value="ECO:0007669"/>
    <property type="project" value="UniProtKB-SubCell"/>
</dbReference>
<dbReference type="InterPro" id="IPR050482">
    <property type="entry name" value="Sensor_HK_TwoCompSys"/>
</dbReference>
<evidence type="ECO:0000256" key="7">
    <source>
        <dbReference type="ARBA" id="ARBA00023012"/>
    </source>
</evidence>
<comment type="caution">
    <text evidence="11">The sequence shown here is derived from an EMBL/GenBank/DDBJ whole genome shotgun (WGS) entry which is preliminary data.</text>
</comment>
<comment type="catalytic activity">
    <reaction evidence="1">
        <text>ATP + protein L-histidine = ADP + protein N-phospho-L-histidine.</text>
        <dbReference type="EC" id="2.7.13.3"/>
    </reaction>
</comment>
<keyword evidence="12" id="KW-1185">Reference proteome</keyword>
<dbReference type="PROSITE" id="PS50885">
    <property type="entry name" value="HAMP"/>
    <property type="match status" value="1"/>
</dbReference>
<dbReference type="Proteomes" id="UP000631694">
    <property type="component" value="Unassembled WGS sequence"/>
</dbReference>
<evidence type="ECO:0000256" key="8">
    <source>
        <dbReference type="SAM" id="Phobius"/>
    </source>
</evidence>
<sequence length="493" mass="53353">MAISGLDDADRHEARPAPALRRGMTFKRQVTIALVAFGVAVWALVAIGLVLNARIAVREEIESSFDIAALFLETRSRDAVGAPDIAAAAEALGLSGMSTRHVRKTLYDPSGAVFTAPDGTADAGEDDEAAPPTWFQRLLDGEHLRSEYPITLADGRIATLVLVSDSEDEIAEVWADFRFILPVTVAYSVVLLGAAILVLNHVFGRLRAVADGMQRLGDGGLDARLSDLHIPELAFIVERFNDLAERLGERDAENRHLNRRLLVIQDEERRRIAYDLHDELGPYLFGVRATTESLGRAIAALETAHIRHLREGLDSLADLTQSIQSRTRKLVSALRPMSLGEVPLAELVSDFVDTVGRFAPEAEIRLDARIGDASFGEAVDLTVFRFVQESLMNALRHGGARQIEIRLAEGPAENGRARLVARITDDGAGPPGDVPARPGYGLTGLAERVLALAGEWSPPRSTPAGTVTEIVLPIEHRAPVRAALSDGEPEETA</sequence>
<keyword evidence="7" id="KW-0902">Two-component regulatory system</keyword>